<feature type="compositionally biased region" description="Polar residues" evidence="7">
    <location>
        <begin position="1058"/>
        <end position="1071"/>
    </location>
</feature>
<dbReference type="Gene3D" id="3.30.2410.10">
    <property type="entry name" value="Hect, E3 ligase catalytic domain"/>
    <property type="match status" value="1"/>
</dbReference>
<evidence type="ECO:0000256" key="5">
    <source>
        <dbReference type="ARBA" id="ARBA00022786"/>
    </source>
</evidence>
<dbReference type="InterPro" id="IPR035983">
    <property type="entry name" value="Hect_E3_ubiquitin_ligase"/>
</dbReference>
<dbReference type="PANTHER" id="PTHR11254">
    <property type="entry name" value="HECT DOMAIN UBIQUITIN-PROTEIN LIGASE"/>
    <property type="match status" value="1"/>
</dbReference>
<dbReference type="EMBL" id="GG678592">
    <property type="protein sequence ID" value="EER09066.1"/>
    <property type="molecule type" value="Genomic_DNA"/>
</dbReference>
<evidence type="ECO:0000259" key="8">
    <source>
        <dbReference type="PROSITE" id="PS50237"/>
    </source>
</evidence>
<comment type="catalytic activity">
    <reaction evidence="1">
        <text>S-ubiquitinyl-[E2 ubiquitin-conjugating enzyme]-L-cysteine + [acceptor protein]-L-lysine = [E2 ubiquitin-conjugating enzyme]-L-cysteine + N(6)-ubiquitinyl-[acceptor protein]-L-lysine.</text>
        <dbReference type="EC" id="2.3.2.26"/>
    </reaction>
</comment>
<feature type="compositionally biased region" description="Acidic residues" evidence="7">
    <location>
        <begin position="838"/>
        <end position="851"/>
    </location>
</feature>
<keyword evidence="10" id="KW-1185">Reference proteome</keyword>
<dbReference type="GO" id="GO:0061630">
    <property type="term" value="F:ubiquitin protein ligase activity"/>
    <property type="evidence" value="ECO:0007669"/>
    <property type="project" value="UniProtKB-EC"/>
</dbReference>
<dbReference type="RefSeq" id="XP_002777250.1">
    <property type="nucleotide sequence ID" value="XM_002777204.1"/>
</dbReference>
<dbReference type="Pfam" id="PF14377">
    <property type="entry name" value="UBM"/>
    <property type="match status" value="3"/>
</dbReference>
<dbReference type="OrthoDB" id="8068875at2759"/>
<name>C5L2H2_PERM5</name>
<reference evidence="9 10" key="1">
    <citation type="submission" date="2008-07" db="EMBL/GenBank/DDBJ databases">
        <authorList>
            <person name="El-Sayed N."/>
            <person name="Caler E."/>
            <person name="Inman J."/>
            <person name="Amedeo P."/>
            <person name="Hass B."/>
            <person name="Wortman J."/>
        </authorList>
    </citation>
    <scope>NUCLEOTIDE SEQUENCE [LARGE SCALE GENOMIC DNA]</scope>
    <source>
        <strain evidence="10">ATCC 50983 / TXsc</strain>
    </source>
</reference>
<evidence type="ECO:0000256" key="6">
    <source>
        <dbReference type="PROSITE-ProRule" id="PRU00104"/>
    </source>
</evidence>
<dbReference type="OMA" id="NERTHRK"/>
<feature type="active site" description="Glycyl thioester intermediate" evidence="6">
    <location>
        <position position="1746"/>
    </location>
</feature>
<dbReference type="SMART" id="SM00119">
    <property type="entry name" value="HECTc"/>
    <property type="match status" value="1"/>
</dbReference>
<gene>
    <name evidence="9" type="ORF">Pmar_PMAR021716</name>
</gene>
<evidence type="ECO:0000313" key="10">
    <source>
        <dbReference type="Proteomes" id="UP000007800"/>
    </source>
</evidence>
<evidence type="ECO:0000256" key="3">
    <source>
        <dbReference type="ARBA" id="ARBA00012485"/>
    </source>
</evidence>
<keyword evidence="5 6" id="KW-0833">Ubl conjugation pathway</keyword>
<dbReference type="GO" id="GO:0000209">
    <property type="term" value="P:protein polyubiquitination"/>
    <property type="evidence" value="ECO:0007669"/>
    <property type="project" value="TreeGrafter"/>
</dbReference>
<keyword evidence="4" id="KW-0808">Transferase</keyword>
<organism evidence="10">
    <name type="scientific">Perkinsus marinus (strain ATCC 50983 / TXsc)</name>
    <dbReference type="NCBI Taxonomy" id="423536"/>
    <lineage>
        <taxon>Eukaryota</taxon>
        <taxon>Sar</taxon>
        <taxon>Alveolata</taxon>
        <taxon>Perkinsozoa</taxon>
        <taxon>Perkinsea</taxon>
        <taxon>Perkinsida</taxon>
        <taxon>Perkinsidae</taxon>
        <taxon>Perkinsus</taxon>
    </lineage>
</organism>
<comment type="pathway">
    <text evidence="2">Protein modification; protein ubiquitination.</text>
</comment>
<proteinExistence type="predicted"/>
<dbReference type="SUPFAM" id="SSF56204">
    <property type="entry name" value="Hect, E3 ligase catalytic domain"/>
    <property type="match status" value="1"/>
</dbReference>
<evidence type="ECO:0000256" key="4">
    <source>
        <dbReference type="ARBA" id="ARBA00022679"/>
    </source>
</evidence>
<feature type="region of interest" description="Disordered" evidence="7">
    <location>
        <begin position="837"/>
        <end position="866"/>
    </location>
</feature>
<accession>C5L2H2</accession>
<protein>
    <recommendedName>
        <fullName evidence="3">HECT-type E3 ubiquitin transferase</fullName>
        <ecNumber evidence="3">2.3.2.26</ecNumber>
    </recommendedName>
</protein>
<dbReference type="InterPro" id="IPR050409">
    <property type="entry name" value="E3_ubiq-protein_ligase"/>
</dbReference>
<dbReference type="InParanoid" id="C5L2H2"/>
<dbReference type="Proteomes" id="UP000007800">
    <property type="component" value="Unassembled WGS sequence"/>
</dbReference>
<dbReference type="PROSITE" id="PS50237">
    <property type="entry name" value="HECT"/>
    <property type="match status" value="1"/>
</dbReference>
<evidence type="ECO:0000256" key="7">
    <source>
        <dbReference type="SAM" id="MobiDB-lite"/>
    </source>
</evidence>
<evidence type="ECO:0000256" key="2">
    <source>
        <dbReference type="ARBA" id="ARBA00004906"/>
    </source>
</evidence>
<dbReference type="InterPro" id="IPR025527">
    <property type="entry name" value="HUWE1/Rev1_UBM"/>
</dbReference>
<dbReference type="FunFam" id="3.30.2410.10:FF:000009">
    <property type="entry name" value="Probable E3 ubiquitin-protein ligase HECTD2"/>
    <property type="match status" value="1"/>
</dbReference>
<dbReference type="EC" id="2.3.2.26" evidence="3"/>
<dbReference type="InterPro" id="IPR000569">
    <property type="entry name" value="HECT_dom"/>
</dbReference>
<dbReference type="PANTHER" id="PTHR11254:SF67">
    <property type="entry name" value="E3 UBIQUITIN-PROTEIN LIGASE HUWE1"/>
    <property type="match status" value="1"/>
</dbReference>
<feature type="region of interest" description="Disordered" evidence="7">
    <location>
        <begin position="1492"/>
        <end position="1526"/>
    </location>
</feature>
<feature type="domain" description="HECT" evidence="8">
    <location>
        <begin position="1686"/>
        <end position="1779"/>
    </location>
</feature>
<dbReference type="GO" id="GO:0005737">
    <property type="term" value="C:cytoplasm"/>
    <property type="evidence" value="ECO:0007669"/>
    <property type="project" value="TreeGrafter"/>
</dbReference>
<feature type="region of interest" description="Disordered" evidence="7">
    <location>
        <begin position="1058"/>
        <end position="1080"/>
    </location>
</feature>
<evidence type="ECO:0000313" key="9">
    <source>
        <dbReference type="EMBL" id="EER09066.1"/>
    </source>
</evidence>
<dbReference type="Pfam" id="PF00632">
    <property type="entry name" value="HECT"/>
    <property type="match status" value="1"/>
</dbReference>
<dbReference type="GeneID" id="9065152"/>
<sequence>MAEITPAVVESARHRGVSLAEQIMTTLREETAENERTHRKTIVNSVKMLGMINDYYNNNEDAARTWTDDVLRSVADDMARSEPIGPQNYQGEPVYIDFVHNTYIDEFANACRYVVDRVLDGLDSSCLFVECGGMEKVAEAAVSDKLPPCWGHMTYGHPILTLVKQVAHFNHQHHARHTQFYSEDPSNDSELLSAFVDSAIRILRDDSISQEAKLHKVGTLMSLLATALRDSSSSLHEDTVECFAELLRVMVVQTDFLTDLLGGPHAPDQFNYQFNVCIREMKDRLACREYDISLDIALTCWLSVRVLLSQISRVVNYPHRTLSRSRGQPRAAEGQGCLLGMPNGRDTMLSLTKALVRVMEKTPLMDPMQSQALLMCLSETTRYYECAVEVLNTGGLWMLLTLPQISSYPGMLAHLKTVMLNICRDDDYIVMAEAKPIVLRYLATHNDHVRASDGRPWVKGREIVEALAEKLGPVCIGRDVGDIIKRTLAKYTKYCDSDEGWIALRDEVVEEANGLGDHPVTESNSTEPPEMAIPHNLAKTVSTLLVALRVCMMGRGIGPAMSTSAAHYQSNEEAAYAASGEAKVANGAEQLLFLINLPGADEVQAYQLERVQEVKGWLGEALGVLQLDQPYSPFVAESMLEPLVPLTRCPEFPDGGNVVPKGEQEGIARADSVGDSSGNLSPRHENMEEAVEGMPAAAAASPAVGEQEQQIHVEILEEMDDGDEGPGVGLADSILDEEEADRSSVDDAMEVAPLTVAPATVQGTFSLGDVISQSWMGLWCRQPSADDDEEEEEEEEPLFEAAEFMGDVGVDGELRDVGMGEMEDMDFEDALAGMMMGDDGEGGSDEDEEEDRAMQARDPTGPWGLHELMRRGSGRPGEGRWMATAAAPGGGGGSVVAARVGERWRQSGVLPPARANIEETVLGVAEAVEHMAEEEVAVAPAPVVEEAVHQQQEEEAEDGDTVVPTGGDTAEVVDEGEEETTVEAAEEEEAAEDIVLPPARVEIPALSAAAARLNVDSSALLDATGIDPTVLEALPEEMHEDIIREHVAQIDNATLRRLQQQHPGAAGNTSRAGEGEEEEEEEAAVEGMDNATFLATLTDPQLREEILMTATPQFLETLPAEVRAEARALRDRAGTIRMNAMRAPGGRGVGGGRRGGGQQLQQQEAAGRAGGANRIRIRLGNGWGQGADVAPGPGGQMINLGAGDAVHLLDLTSQFANRGGPPPHPAAVAGGGSMQNRALVNLLFDVLQRSETTGGRHWVDGGRLWDVSAPPGRGGAMDVGSRFGGSQMGGRERAGGGGEHTAISDRKCHLYDRLELPPPMPLEFVDTLLRLLWMRYLLPGLKGQLDEITHHLCLHKALRLRLYTAAMRMLLEILRGADSVRIDEARADMEMPCTRLLGQPDHPPFPRLYDVPSGDDPAKVRSTMTSRLLVAVEFILTWVVSASTTGKAPSGIELLIDLVSSSLVDASAVSLGNLLLLLSKLIVPYRGRPAGVTTTREGSSDGAPRSSEGEQVAARQRQRVEKSQQRSRVLMQHISADAARRLMGYVFGPASGDLVQRRSQAARMDPRYEMIGDMSLANPFGMERVLHEGIGLVVALAESDSHGRQLRGALAAELGQLAESIVELLKEPAECEEANEKLQREGQRLMRFVGAYKQVARNKCRNLPEEEFDIAYRNTLAESIHAVQVWFWSVVEEFNQQQLATFLQFVTGSSQVPLEGFKALQGMRGPQKMSVHRAYGADRLPTAHTCMNQLDLPNYGDRETLKAKLVLAVNEAHEGFGFV</sequence>
<evidence type="ECO:0000256" key="1">
    <source>
        <dbReference type="ARBA" id="ARBA00000885"/>
    </source>
</evidence>
<dbReference type="GO" id="GO:0006511">
    <property type="term" value="P:ubiquitin-dependent protein catabolic process"/>
    <property type="evidence" value="ECO:0007669"/>
    <property type="project" value="TreeGrafter"/>
</dbReference>